<dbReference type="Proteomes" id="UP000323011">
    <property type="component" value="Unassembled WGS sequence"/>
</dbReference>
<feature type="signal peptide" evidence="1">
    <location>
        <begin position="1"/>
        <end position="27"/>
    </location>
</feature>
<dbReference type="OMA" id="KKCERAY"/>
<accession>A0A5A8CXW2</accession>
<comment type="caution">
    <text evidence="3">The sequence shown here is derived from an EMBL/GenBank/DDBJ whole genome shotgun (WGS) entry which is preliminary data.</text>
</comment>
<dbReference type="AlphaFoldDB" id="A0A5A8CXW2"/>
<dbReference type="EMBL" id="VLTL01000251">
    <property type="protein sequence ID" value="KAA0149064.1"/>
    <property type="molecule type" value="Genomic_DNA"/>
</dbReference>
<dbReference type="Proteomes" id="UP000324907">
    <property type="component" value="Unassembled WGS sequence"/>
</dbReference>
<evidence type="ECO:0000313" key="5">
    <source>
        <dbReference type="Proteomes" id="UP000324907"/>
    </source>
</evidence>
<feature type="chain" id="PRO_5036136784" evidence="1">
    <location>
        <begin position="28"/>
        <end position="226"/>
    </location>
</feature>
<protein>
    <submittedName>
        <fullName evidence="3">Uncharacterized protein</fullName>
    </submittedName>
</protein>
<keyword evidence="1" id="KW-0732">Signal</keyword>
<sequence>MPARGRAGSSAAVAALAAALLLLAAGARRVVPRLPLQFVATATAESHLVDKAAEYPPWRTVYDLAFDFEAKRVAATVLEGFDAGSTFIRHYDRRWEYRVTSGEFSDCRRAFLSEDLPEPELPSSLELVNGDGEWEGRPAREWRTESDHARVTVWQDAASGLPVAVTDEGFNGTAMVPLMTHRLESVTVGAPPPGRMDLPPPWRHADCEPYAGGWPWIHFFDVYLMG</sequence>
<organism evidence="3 4">
    <name type="scientific">Cafeteria roenbergensis</name>
    <name type="common">Marine flagellate</name>
    <dbReference type="NCBI Taxonomy" id="33653"/>
    <lineage>
        <taxon>Eukaryota</taxon>
        <taxon>Sar</taxon>
        <taxon>Stramenopiles</taxon>
        <taxon>Bigyra</taxon>
        <taxon>Opalozoa</taxon>
        <taxon>Bicosoecida</taxon>
        <taxon>Cafeteriaceae</taxon>
        <taxon>Cafeteria</taxon>
    </lineage>
</organism>
<evidence type="ECO:0000313" key="3">
    <source>
        <dbReference type="EMBL" id="KAA0157765.1"/>
    </source>
</evidence>
<name>A0A5A8CXW2_CAFRO</name>
<evidence type="ECO:0000256" key="1">
    <source>
        <dbReference type="SAM" id="SignalP"/>
    </source>
</evidence>
<proteinExistence type="predicted"/>
<reference evidence="4 5" key="1">
    <citation type="submission" date="2019-07" db="EMBL/GenBank/DDBJ databases">
        <title>Genomes of Cafeteria roenbergensis.</title>
        <authorList>
            <person name="Fischer M.G."/>
            <person name="Hackl T."/>
            <person name="Roman M."/>
        </authorList>
    </citation>
    <scope>NUCLEOTIDE SEQUENCE [LARGE SCALE GENOMIC DNA]</scope>
    <source>
        <strain evidence="3 4">BVI</strain>
        <strain evidence="2 5">RCC970-E3</strain>
    </source>
</reference>
<gene>
    <name evidence="2" type="ORF">FNF28_07392</name>
    <name evidence="3" type="ORF">FNF29_00339</name>
</gene>
<dbReference type="EMBL" id="VLTN01000001">
    <property type="protein sequence ID" value="KAA0157765.1"/>
    <property type="molecule type" value="Genomic_DNA"/>
</dbReference>
<evidence type="ECO:0000313" key="4">
    <source>
        <dbReference type="Proteomes" id="UP000323011"/>
    </source>
</evidence>
<evidence type="ECO:0000313" key="2">
    <source>
        <dbReference type="EMBL" id="KAA0149064.1"/>
    </source>
</evidence>
<keyword evidence="4" id="KW-1185">Reference proteome</keyword>